<reference evidence="1 2" key="1">
    <citation type="submission" date="2021-03" db="EMBL/GenBank/DDBJ databases">
        <authorList>
            <person name="King G.J."/>
            <person name="Bancroft I."/>
            <person name="Baten A."/>
            <person name="Bloomfield J."/>
            <person name="Borpatragohain P."/>
            <person name="He Z."/>
            <person name="Irish N."/>
            <person name="Irwin J."/>
            <person name="Liu K."/>
            <person name="Mauleon R.P."/>
            <person name="Moore J."/>
            <person name="Morris R."/>
            <person name="Ostergaard L."/>
            <person name="Wang B."/>
            <person name="Wells R."/>
        </authorList>
    </citation>
    <scope>NUCLEOTIDE SEQUENCE [LARGE SCALE GENOMIC DNA]</scope>
    <source>
        <strain evidence="1">R-o-18</strain>
        <tissue evidence="1">Leaf</tissue>
    </source>
</reference>
<gene>
    <name evidence="1" type="primary">A07p021540.1_BraROA</name>
    <name evidence="1" type="ORF">IGI04_026988</name>
</gene>
<protein>
    <submittedName>
        <fullName evidence="1">Uncharacterized protein</fullName>
    </submittedName>
</protein>
<evidence type="ECO:0000313" key="1">
    <source>
        <dbReference type="EMBL" id="KAG5379146.1"/>
    </source>
</evidence>
<comment type="caution">
    <text evidence="1">The sequence shown here is derived from an EMBL/GenBank/DDBJ whole genome shotgun (WGS) entry which is preliminary data.</text>
</comment>
<dbReference type="Proteomes" id="UP000823674">
    <property type="component" value="Chromosome A07"/>
</dbReference>
<organism evidence="1 2">
    <name type="scientific">Brassica rapa subsp. trilocularis</name>
    <dbReference type="NCBI Taxonomy" id="1813537"/>
    <lineage>
        <taxon>Eukaryota</taxon>
        <taxon>Viridiplantae</taxon>
        <taxon>Streptophyta</taxon>
        <taxon>Embryophyta</taxon>
        <taxon>Tracheophyta</taxon>
        <taxon>Spermatophyta</taxon>
        <taxon>Magnoliopsida</taxon>
        <taxon>eudicotyledons</taxon>
        <taxon>Gunneridae</taxon>
        <taxon>Pentapetalae</taxon>
        <taxon>rosids</taxon>
        <taxon>malvids</taxon>
        <taxon>Brassicales</taxon>
        <taxon>Brassicaceae</taxon>
        <taxon>Brassiceae</taxon>
        <taxon>Brassica</taxon>
    </lineage>
</organism>
<proteinExistence type="predicted"/>
<keyword evidence="2" id="KW-1185">Reference proteome</keyword>
<accession>A0ABQ7L1J0</accession>
<dbReference type="EMBL" id="JADBGQ010000009">
    <property type="protein sequence ID" value="KAG5379146.1"/>
    <property type="molecule type" value="Genomic_DNA"/>
</dbReference>
<sequence>MCNRSAVAHRRWCAATISDAGKTYVVDDGCAESAFGLGAVEGDDCGGEEFDSRWEEIKQPALVSGLRN</sequence>
<name>A0ABQ7L1J0_BRACM</name>
<evidence type="ECO:0000313" key="2">
    <source>
        <dbReference type="Proteomes" id="UP000823674"/>
    </source>
</evidence>